<protein>
    <submittedName>
        <fullName evidence="2">Uncharacterized protein</fullName>
    </submittedName>
</protein>
<gene>
    <name evidence="2" type="ORF">VFPPC_16713</name>
</gene>
<reference evidence="2 3" key="1">
    <citation type="journal article" date="2016" name="PLoS Pathog.">
        <title>Biosynthesis of antibiotic leucinostatins in bio-control fungus Purpureocillium lilacinum and their inhibition on phytophthora revealed by genome mining.</title>
        <authorList>
            <person name="Wang G."/>
            <person name="Liu Z."/>
            <person name="Lin R."/>
            <person name="Li E."/>
            <person name="Mao Z."/>
            <person name="Ling J."/>
            <person name="Yang Y."/>
            <person name="Yin W.B."/>
            <person name="Xie B."/>
        </authorList>
    </citation>
    <scope>NUCLEOTIDE SEQUENCE [LARGE SCALE GENOMIC DNA]</scope>
    <source>
        <strain evidence="2">170</strain>
    </source>
</reference>
<dbReference type="RefSeq" id="XP_018138992.1">
    <property type="nucleotide sequence ID" value="XM_018294466.1"/>
</dbReference>
<dbReference type="EMBL" id="LSBJ02000001">
    <property type="protein sequence ID" value="OAQ61183.1"/>
    <property type="molecule type" value="Genomic_DNA"/>
</dbReference>
<dbReference type="Proteomes" id="UP000078397">
    <property type="component" value="Unassembled WGS sequence"/>
</dbReference>
<keyword evidence="3" id="KW-1185">Reference proteome</keyword>
<evidence type="ECO:0000313" key="2">
    <source>
        <dbReference type="EMBL" id="OAQ61183.1"/>
    </source>
</evidence>
<sequence length="202" mass="21862">MLNSAHPGPCKLLAKDQVDESKALVAVGTDASEKSRLPLSFIRELIEDLLSRHAAASDSFSDSGCICWRRFNVITSKHHGCPPVLSAAPGKPEELPSPARSTAAFSDDLGRKGHRSGSSKYSLWINVSTPRCQVLPPYNQVVGSTDELLKELEATIRLDHGPGKKLPEQRRGATTKRQGSMKKCVLSADSPDFSSPRCCDHG</sequence>
<feature type="region of interest" description="Disordered" evidence="1">
    <location>
        <begin position="89"/>
        <end position="113"/>
    </location>
</feature>
<comment type="caution">
    <text evidence="2">The sequence shown here is derived from an EMBL/GenBank/DDBJ whole genome shotgun (WGS) entry which is preliminary data.</text>
</comment>
<dbReference type="AlphaFoldDB" id="A0A179F7P2"/>
<feature type="compositionally biased region" description="Basic and acidic residues" evidence="1">
    <location>
        <begin position="159"/>
        <end position="171"/>
    </location>
</feature>
<dbReference type="KEGG" id="pchm:VFPPC_16713"/>
<evidence type="ECO:0000313" key="3">
    <source>
        <dbReference type="Proteomes" id="UP000078397"/>
    </source>
</evidence>
<evidence type="ECO:0000256" key="1">
    <source>
        <dbReference type="SAM" id="MobiDB-lite"/>
    </source>
</evidence>
<dbReference type="GeneID" id="28858460"/>
<feature type="region of interest" description="Disordered" evidence="1">
    <location>
        <begin position="159"/>
        <end position="202"/>
    </location>
</feature>
<organism evidence="2 3">
    <name type="scientific">Pochonia chlamydosporia 170</name>
    <dbReference type="NCBI Taxonomy" id="1380566"/>
    <lineage>
        <taxon>Eukaryota</taxon>
        <taxon>Fungi</taxon>
        <taxon>Dikarya</taxon>
        <taxon>Ascomycota</taxon>
        <taxon>Pezizomycotina</taxon>
        <taxon>Sordariomycetes</taxon>
        <taxon>Hypocreomycetidae</taxon>
        <taxon>Hypocreales</taxon>
        <taxon>Clavicipitaceae</taxon>
        <taxon>Pochonia</taxon>
    </lineage>
</organism>
<name>A0A179F7P2_METCM</name>
<proteinExistence type="predicted"/>
<accession>A0A179F7P2</accession>